<dbReference type="Pfam" id="PF03748">
    <property type="entry name" value="FliL"/>
    <property type="match status" value="1"/>
</dbReference>
<keyword evidence="8 10" id="KW-1133">Transmembrane helix</keyword>
<feature type="transmembrane region" description="Helical" evidence="10">
    <location>
        <begin position="7"/>
        <end position="29"/>
    </location>
</feature>
<protein>
    <recommendedName>
        <fullName evidence="10">Flagellar protein FliL</fullName>
    </recommendedName>
</protein>
<evidence type="ECO:0000256" key="7">
    <source>
        <dbReference type="ARBA" id="ARBA00022779"/>
    </source>
</evidence>
<evidence type="ECO:0000256" key="8">
    <source>
        <dbReference type="ARBA" id="ARBA00022989"/>
    </source>
</evidence>
<accession>A0A2I0QWE0</accession>
<evidence type="ECO:0000256" key="2">
    <source>
        <dbReference type="ARBA" id="ARBA00004162"/>
    </source>
</evidence>
<evidence type="ECO:0000256" key="3">
    <source>
        <dbReference type="ARBA" id="ARBA00008281"/>
    </source>
</evidence>
<comment type="subcellular location">
    <subcellularLocation>
        <location evidence="2">Cell membrane</location>
        <topology evidence="2">Single-pass membrane protein</topology>
    </subcellularLocation>
</comment>
<dbReference type="RefSeq" id="WP_101330371.1">
    <property type="nucleotide sequence ID" value="NZ_PJNH01000001.1"/>
</dbReference>
<dbReference type="OrthoDB" id="2381796at2"/>
<dbReference type="InterPro" id="IPR005503">
    <property type="entry name" value="FliL"/>
</dbReference>
<evidence type="ECO:0000256" key="6">
    <source>
        <dbReference type="ARBA" id="ARBA00022692"/>
    </source>
</evidence>
<evidence type="ECO:0000256" key="1">
    <source>
        <dbReference type="ARBA" id="ARBA00002254"/>
    </source>
</evidence>
<keyword evidence="6 10" id="KW-0812">Transmembrane</keyword>
<keyword evidence="9 10" id="KW-0472">Membrane</keyword>
<reference evidence="11 12" key="1">
    <citation type="submission" date="2017-06" db="EMBL/GenBank/DDBJ databases">
        <title>the draft geome sequence of Illustriluteabacillus marina B3227.</title>
        <authorList>
            <person name="He R.-H."/>
            <person name="Du Z.-J."/>
        </authorList>
    </citation>
    <scope>NUCLEOTIDE SEQUENCE [LARGE SCALE GENOMIC DNA]</scope>
    <source>
        <strain evidence="11 12">B3227</strain>
    </source>
</reference>
<keyword evidence="11" id="KW-0966">Cell projection</keyword>
<proteinExistence type="inferred from homology"/>
<comment type="similarity">
    <text evidence="3 10">Belongs to the FliL family.</text>
</comment>
<evidence type="ECO:0000256" key="9">
    <source>
        <dbReference type="ARBA" id="ARBA00023136"/>
    </source>
</evidence>
<comment type="function">
    <text evidence="1 10">Controls the rotational direction of flagella during chemotaxis.</text>
</comment>
<evidence type="ECO:0000313" key="11">
    <source>
        <dbReference type="EMBL" id="PKR78628.1"/>
    </source>
</evidence>
<dbReference type="AlphaFoldDB" id="A0A2I0QWE0"/>
<sequence length="140" mass="15625">MSKPIKIMLSVLISLTIIGVIAIIILLYGDTAEGSPGERTLDDMVESSFVTEEITTDLSDGNYVRIQFRVVTDGEKAHEHLQKGEAFQLNNAIIKELTVLEEEDFRSGLNNVEENIKLELNQLLEEGTVTDVYTVDKVLQ</sequence>
<keyword evidence="12" id="KW-1185">Reference proteome</keyword>
<keyword evidence="11" id="KW-0282">Flagellum</keyword>
<keyword evidence="4 10" id="KW-1003">Cell membrane</keyword>
<dbReference type="GO" id="GO:0005886">
    <property type="term" value="C:plasma membrane"/>
    <property type="evidence" value="ECO:0007669"/>
    <property type="project" value="UniProtKB-SubCell"/>
</dbReference>
<evidence type="ECO:0000256" key="5">
    <source>
        <dbReference type="ARBA" id="ARBA00022500"/>
    </source>
</evidence>
<dbReference type="Proteomes" id="UP000243524">
    <property type="component" value="Unassembled WGS sequence"/>
</dbReference>
<organism evidence="11 12">
    <name type="scientific">Halalkalibacillus sediminis</name>
    <dbReference type="NCBI Taxonomy" id="2018042"/>
    <lineage>
        <taxon>Bacteria</taxon>
        <taxon>Bacillati</taxon>
        <taxon>Bacillota</taxon>
        <taxon>Bacilli</taxon>
        <taxon>Bacillales</taxon>
        <taxon>Bacillaceae</taxon>
        <taxon>Halalkalibacillus</taxon>
    </lineage>
</organism>
<keyword evidence="7 10" id="KW-0283">Flagellar rotation</keyword>
<evidence type="ECO:0000256" key="10">
    <source>
        <dbReference type="RuleBase" id="RU364125"/>
    </source>
</evidence>
<dbReference type="EMBL" id="PJNH01000001">
    <property type="protein sequence ID" value="PKR78628.1"/>
    <property type="molecule type" value="Genomic_DNA"/>
</dbReference>
<keyword evidence="5 10" id="KW-0145">Chemotaxis</keyword>
<dbReference type="GO" id="GO:0009425">
    <property type="term" value="C:bacterial-type flagellum basal body"/>
    <property type="evidence" value="ECO:0007669"/>
    <property type="project" value="InterPro"/>
</dbReference>
<dbReference type="GO" id="GO:0006935">
    <property type="term" value="P:chemotaxis"/>
    <property type="evidence" value="ECO:0007669"/>
    <property type="project" value="UniProtKB-KW"/>
</dbReference>
<gene>
    <name evidence="11" type="primary">fliL</name>
    <name evidence="11" type="ORF">CEY16_02405</name>
</gene>
<evidence type="ECO:0000313" key="12">
    <source>
        <dbReference type="Proteomes" id="UP000243524"/>
    </source>
</evidence>
<name>A0A2I0QWE0_9BACI</name>
<keyword evidence="11" id="KW-0969">Cilium</keyword>
<comment type="caution">
    <text evidence="11">The sequence shown here is derived from an EMBL/GenBank/DDBJ whole genome shotgun (WGS) entry which is preliminary data.</text>
</comment>
<dbReference type="GO" id="GO:0071973">
    <property type="term" value="P:bacterial-type flagellum-dependent cell motility"/>
    <property type="evidence" value="ECO:0007669"/>
    <property type="project" value="InterPro"/>
</dbReference>
<evidence type="ECO:0000256" key="4">
    <source>
        <dbReference type="ARBA" id="ARBA00022475"/>
    </source>
</evidence>